<gene>
    <name evidence="2" type="ORF">ACFODX_05330</name>
</gene>
<reference evidence="3" key="1">
    <citation type="journal article" date="2019" name="Int. J. Syst. Evol. Microbiol.">
        <title>The Global Catalogue of Microorganisms (GCM) 10K type strain sequencing project: providing services to taxonomists for standard genome sequencing and annotation.</title>
        <authorList>
            <consortium name="The Broad Institute Genomics Platform"/>
            <consortium name="The Broad Institute Genome Sequencing Center for Infectious Disease"/>
            <person name="Wu L."/>
            <person name="Ma J."/>
        </authorList>
    </citation>
    <scope>NUCLEOTIDE SEQUENCE [LARGE SCALE GENOMIC DNA]</scope>
    <source>
        <strain evidence="3">KCTC 52237</strain>
    </source>
</reference>
<evidence type="ECO:0000256" key="1">
    <source>
        <dbReference type="SAM" id="SignalP"/>
    </source>
</evidence>
<keyword evidence="3" id="KW-1185">Reference proteome</keyword>
<keyword evidence="1" id="KW-0732">Signal</keyword>
<dbReference type="Proteomes" id="UP001595555">
    <property type="component" value="Unassembled WGS sequence"/>
</dbReference>
<organism evidence="2 3">
    <name type="scientific">Cellvibrio fontiphilus</name>
    <dbReference type="NCBI Taxonomy" id="1815559"/>
    <lineage>
        <taxon>Bacteria</taxon>
        <taxon>Pseudomonadati</taxon>
        <taxon>Pseudomonadota</taxon>
        <taxon>Gammaproteobacteria</taxon>
        <taxon>Cellvibrionales</taxon>
        <taxon>Cellvibrionaceae</taxon>
        <taxon>Cellvibrio</taxon>
    </lineage>
</organism>
<dbReference type="RefSeq" id="WP_378116800.1">
    <property type="nucleotide sequence ID" value="NZ_JBHRTF010000002.1"/>
</dbReference>
<protein>
    <submittedName>
        <fullName evidence="2">Uncharacterized protein</fullName>
    </submittedName>
</protein>
<feature type="chain" id="PRO_5045101475" evidence="1">
    <location>
        <begin position="24"/>
        <end position="553"/>
    </location>
</feature>
<accession>A0ABV7FBP0</accession>
<sequence length="553" mass="58046">MKNMFKKSALALTVATMSAGVFAGELVYTNSGLSTPTNGAGNHPIVLATEVFGSGSEATLIAAPDITYEVDVTKDDIADGEVATVKFTLNKSAVFGENLSLIDNWAASNATLVFSFNAGANVVTVGGAGAPYAQNAEFTIEVDSGGEIGDNTVVFKITNVAGGAVAAANLDSVQIAQFRTRNLTSALEGSVATAQRTVSLAAEFRNEDTTVTDTQPAIVIFESQPVLTLRSANITNYEAVPGLRSRINVAADEELFTSATGVAAASDFDETNDVDFVQLGELYIERTEKYGEFVAKENGAPFDWNGSDVFSMMIDAGANLDAYDELKLVPISGVEVCADPGITDGLAGLTSTFELTGQDTADLENGYLVCAIADGDKQIPETTKFEVQVNVDYFNPRYVPSESNTLDYGAILRNGCSVTLFNVPNVNVGDKAFIRLSNVSDNAGRVSVTGYDEAGNLLEEVDLDTVIPAHGTTVFHTDSSNSAGVYLGDVFPDFAALTSGRARVILKGGFPACEALGLVRTPAGVLTNMTSTTYAGDDARFGEDKNGTSNTNN</sequence>
<feature type="signal peptide" evidence="1">
    <location>
        <begin position="1"/>
        <end position="23"/>
    </location>
</feature>
<evidence type="ECO:0000313" key="2">
    <source>
        <dbReference type="EMBL" id="MFC3114974.1"/>
    </source>
</evidence>
<dbReference type="EMBL" id="JBHRTF010000002">
    <property type="protein sequence ID" value="MFC3114974.1"/>
    <property type="molecule type" value="Genomic_DNA"/>
</dbReference>
<comment type="caution">
    <text evidence="2">The sequence shown here is derived from an EMBL/GenBank/DDBJ whole genome shotgun (WGS) entry which is preliminary data.</text>
</comment>
<name>A0ABV7FBP0_9GAMM</name>
<evidence type="ECO:0000313" key="3">
    <source>
        <dbReference type="Proteomes" id="UP001595555"/>
    </source>
</evidence>
<proteinExistence type="predicted"/>